<dbReference type="Gene3D" id="1.10.8.10">
    <property type="entry name" value="DNA helicase RuvA subunit, C-terminal domain"/>
    <property type="match status" value="1"/>
</dbReference>
<organism evidence="8 9">
    <name type="scientific">Peptoniphilus indolicus</name>
    <dbReference type="NCBI Taxonomy" id="33030"/>
    <lineage>
        <taxon>Bacteria</taxon>
        <taxon>Bacillati</taxon>
        <taxon>Bacillota</taxon>
        <taxon>Tissierellia</taxon>
        <taxon>Tissierellales</taxon>
        <taxon>Peptoniphilaceae</taxon>
        <taxon>Peptoniphilus</taxon>
    </lineage>
</organism>
<comment type="subcellular location">
    <subcellularLocation>
        <location evidence="6">Cytoplasm</location>
    </subcellularLocation>
</comment>
<dbReference type="Gene3D" id="1.10.150.20">
    <property type="entry name" value="5' to 3' exonuclease, C-terminal subdomain"/>
    <property type="match status" value="1"/>
</dbReference>
<keyword evidence="1 6" id="KW-0963">Cytoplasm</keyword>
<dbReference type="HAMAP" id="MF_00031">
    <property type="entry name" value="DNA_HJ_migration_RuvA"/>
    <property type="match status" value="1"/>
</dbReference>
<gene>
    <name evidence="6 8" type="primary">ruvA</name>
    <name evidence="8" type="ORF">NCTC11088_01958</name>
</gene>
<dbReference type="Pfam" id="PF14520">
    <property type="entry name" value="HHH_5"/>
    <property type="match status" value="1"/>
</dbReference>
<keyword evidence="8" id="KW-0547">Nucleotide-binding</keyword>
<dbReference type="InterPro" id="IPR013849">
    <property type="entry name" value="DNA_helicase_Holl-junc_RuvA_I"/>
</dbReference>
<name>A0A379DDT0_9FIRM</name>
<dbReference type="SUPFAM" id="SSF47781">
    <property type="entry name" value="RuvA domain 2-like"/>
    <property type="match status" value="1"/>
</dbReference>
<keyword evidence="8" id="KW-0347">Helicase</keyword>
<evidence type="ECO:0000256" key="1">
    <source>
        <dbReference type="ARBA" id="ARBA00022490"/>
    </source>
</evidence>
<dbReference type="GO" id="GO:0005737">
    <property type="term" value="C:cytoplasm"/>
    <property type="evidence" value="ECO:0007669"/>
    <property type="project" value="UniProtKB-SubCell"/>
</dbReference>
<dbReference type="EMBL" id="UGTH01000001">
    <property type="protein sequence ID" value="SUB76146.1"/>
    <property type="molecule type" value="Genomic_DNA"/>
</dbReference>
<keyword evidence="3 6" id="KW-0238">DNA-binding</keyword>
<dbReference type="SMART" id="SM00278">
    <property type="entry name" value="HhH1"/>
    <property type="match status" value="2"/>
</dbReference>
<keyword evidence="5 6" id="KW-0234">DNA repair</keyword>
<feature type="domain" description="Helix-hairpin-helix DNA-binding motif class 1" evidence="7">
    <location>
        <begin position="71"/>
        <end position="90"/>
    </location>
</feature>
<dbReference type="GO" id="GO:0000400">
    <property type="term" value="F:four-way junction DNA binding"/>
    <property type="evidence" value="ECO:0007669"/>
    <property type="project" value="UniProtKB-UniRule"/>
</dbReference>
<dbReference type="InterPro" id="IPR036267">
    <property type="entry name" value="RuvA_C_sf"/>
</dbReference>
<evidence type="ECO:0000256" key="5">
    <source>
        <dbReference type="ARBA" id="ARBA00023204"/>
    </source>
</evidence>
<dbReference type="RefSeq" id="WP_004821651.1">
    <property type="nucleotide sequence ID" value="NZ_UGTH01000001.1"/>
</dbReference>
<dbReference type="GO" id="GO:0006310">
    <property type="term" value="P:DNA recombination"/>
    <property type="evidence" value="ECO:0007669"/>
    <property type="project" value="UniProtKB-UniRule"/>
</dbReference>
<protein>
    <recommendedName>
        <fullName evidence="6">Holliday junction branch migration complex subunit RuvA</fullName>
    </recommendedName>
</protein>
<dbReference type="InterPro" id="IPR003583">
    <property type="entry name" value="Hlx-hairpin-Hlx_DNA-bd_motif"/>
</dbReference>
<comment type="domain">
    <text evidence="6">Has three domains with a flexible linker between the domains II and III and assumes an 'L' shape. Domain III is highly mobile and contacts RuvB.</text>
</comment>
<comment type="subunit">
    <text evidence="6">Homotetramer. Forms an RuvA(8)-RuvB(12)-Holliday junction (HJ) complex. HJ DNA is sandwiched between 2 RuvA tetramers; dsDNA enters through RuvA and exits via RuvB. An RuvB hexamer assembles on each DNA strand where it exits the tetramer. Each RuvB hexamer is contacted by two RuvA subunits (via domain III) on 2 adjacent RuvB subunits; this complex drives branch migration. In the full resolvosome a probable DNA-RuvA(4)-RuvB(12)-RuvC(2) complex forms which resolves the HJ.</text>
</comment>
<evidence type="ECO:0000256" key="4">
    <source>
        <dbReference type="ARBA" id="ARBA00023172"/>
    </source>
</evidence>
<dbReference type="GO" id="GO:0016787">
    <property type="term" value="F:hydrolase activity"/>
    <property type="evidence" value="ECO:0007669"/>
    <property type="project" value="UniProtKB-KW"/>
</dbReference>
<comment type="function">
    <text evidence="6">The RuvA-RuvB-RuvC complex processes Holliday junction (HJ) DNA during genetic recombination and DNA repair, while the RuvA-RuvB complex plays an important role in the rescue of blocked DNA replication forks via replication fork reversal (RFR). RuvA specifically binds to HJ cruciform DNA, conferring on it an open structure. The RuvB hexamer acts as an ATP-dependent pump, pulling dsDNA into and through the RuvAB complex. HJ branch migration allows RuvC to scan DNA until it finds its consensus sequence, where it cleaves and resolves the cruciform DNA.</text>
</comment>
<comment type="caution">
    <text evidence="6">Lacks conserved residue(s) required for the propagation of feature annotation.</text>
</comment>
<dbReference type="CDD" id="cd14332">
    <property type="entry name" value="UBA_RuvA_C"/>
    <property type="match status" value="1"/>
</dbReference>
<dbReference type="Pfam" id="PF07499">
    <property type="entry name" value="RuvA_C"/>
    <property type="match status" value="1"/>
</dbReference>
<dbReference type="GO" id="GO:0048476">
    <property type="term" value="C:Holliday junction resolvase complex"/>
    <property type="evidence" value="ECO:0007669"/>
    <property type="project" value="UniProtKB-UniRule"/>
</dbReference>
<keyword evidence="2 6" id="KW-0227">DNA damage</keyword>
<dbReference type="InterPro" id="IPR011114">
    <property type="entry name" value="RuvA_C"/>
</dbReference>
<dbReference type="Pfam" id="PF01330">
    <property type="entry name" value="RuvA_N"/>
    <property type="match status" value="1"/>
</dbReference>
<dbReference type="NCBIfam" id="TIGR00084">
    <property type="entry name" value="ruvA"/>
    <property type="match status" value="1"/>
</dbReference>
<feature type="domain" description="Helix-hairpin-helix DNA-binding motif class 1" evidence="7">
    <location>
        <begin position="106"/>
        <end position="125"/>
    </location>
</feature>
<dbReference type="InterPro" id="IPR000085">
    <property type="entry name" value="RuvA"/>
</dbReference>
<dbReference type="GO" id="GO:0006281">
    <property type="term" value="P:DNA repair"/>
    <property type="evidence" value="ECO:0007669"/>
    <property type="project" value="UniProtKB-UniRule"/>
</dbReference>
<dbReference type="AlphaFoldDB" id="A0A379DDT0"/>
<comment type="similarity">
    <text evidence="6">Belongs to the RuvA family.</text>
</comment>
<dbReference type="GO" id="GO:0009378">
    <property type="term" value="F:four-way junction helicase activity"/>
    <property type="evidence" value="ECO:0007669"/>
    <property type="project" value="InterPro"/>
</dbReference>
<proteinExistence type="inferred from homology"/>
<evidence type="ECO:0000313" key="9">
    <source>
        <dbReference type="Proteomes" id="UP000254777"/>
    </source>
</evidence>
<keyword evidence="8" id="KW-0067">ATP-binding</keyword>
<dbReference type="InterPro" id="IPR012340">
    <property type="entry name" value="NA-bd_OB-fold"/>
</dbReference>
<dbReference type="InterPro" id="IPR010994">
    <property type="entry name" value="RuvA_2-like"/>
</dbReference>
<dbReference type="GO" id="GO:0005524">
    <property type="term" value="F:ATP binding"/>
    <property type="evidence" value="ECO:0007669"/>
    <property type="project" value="InterPro"/>
</dbReference>
<dbReference type="GO" id="GO:0009379">
    <property type="term" value="C:Holliday junction helicase complex"/>
    <property type="evidence" value="ECO:0007669"/>
    <property type="project" value="InterPro"/>
</dbReference>
<dbReference type="SUPFAM" id="SSF46929">
    <property type="entry name" value="DNA helicase RuvA subunit, C-terminal domain"/>
    <property type="match status" value="1"/>
</dbReference>
<evidence type="ECO:0000256" key="3">
    <source>
        <dbReference type="ARBA" id="ARBA00023125"/>
    </source>
</evidence>
<evidence type="ECO:0000313" key="8">
    <source>
        <dbReference type="EMBL" id="SUB76146.1"/>
    </source>
</evidence>
<reference evidence="8 9" key="1">
    <citation type="submission" date="2018-06" db="EMBL/GenBank/DDBJ databases">
        <authorList>
            <consortium name="Pathogen Informatics"/>
            <person name="Doyle S."/>
        </authorList>
    </citation>
    <scope>NUCLEOTIDE SEQUENCE [LARGE SCALE GENOMIC DNA]</scope>
    <source>
        <strain evidence="8 9">NCTC11088</strain>
    </source>
</reference>
<accession>A0A379DDT0</accession>
<keyword evidence="8" id="KW-0378">Hydrolase</keyword>
<evidence type="ECO:0000256" key="2">
    <source>
        <dbReference type="ARBA" id="ARBA00022763"/>
    </source>
</evidence>
<keyword evidence="4 6" id="KW-0233">DNA recombination</keyword>
<dbReference type="Proteomes" id="UP000254777">
    <property type="component" value="Unassembled WGS sequence"/>
</dbReference>
<evidence type="ECO:0000259" key="7">
    <source>
        <dbReference type="SMART" id="SM00278"/>
    </source>
</evidence>
<dbReference type="SUPFAM" id="SSF50249">
    <property type="entry name" value="Nucleic acid-binding proteins"/>
    <property type="match status" value="1"/>
</dbReference>
<evidence type="ECO:0000256" key="6">
    <source>
        <dbReference type="HAMAP-Rule" id="MF_00031"/>
    </source>
</evidence>
<dbReference type="Gene3D" id="2.40.50.140">
    <property type="entry name" value="Nucleic acid-binding proteins"/>
    <property type="match status" value="1"/>
</dbReference>
<sequence>MFDFIKGEVVEINENHCILETNDFGYVLYMSEKEITELSHKQYKIFLRLIVREDSLTLYGFLTRESRILFDLLTSVSSVGPKVALGILSAISLDNIVYSISAEDSNILTEAPGVGKKTAQRIVLELKDKIAKYNFNMKIESVSSVVDNDGAIDALVSLGYNSYEAKMALSRVDKSISISEQIKYALKNLGK</sequence>
<feature type="region of interest" description="Domain III" evidence="6">
    <location>
        <begin position="149"/>
        <end position="191"/>
    </location>
</feature>